<reference evidence="2 3" key="1">
    <citation type="submission" date="2016-10" db="EMBL/GenBank/DDBJ databases">
        <authorList>
            <person name="Varghese N."/>
            <person name="Submissions S."/>
        </authorList>
    </citation>
    <scope>NUCLEOTIDE SEQUENCE [LARGE SCALE GENOMIC DNA]</scope>
    <source>
        <strain evidence="3">YIM D21,KCTC 23444,ACCC 10710</strain>
    </source>
</reference>
<evidence type="ECO:0000313" key="3">
    <source>
        <dbReference type="Proteomes" id="UP000325289"/>
    </source>
</evidence>
<dbReference type="RefSeq" id="WP_223162896.1">
    <property type="nucleotide sequence ID" value="NZ_FOMS01000001.1"/>
</dbReference>
<evidence type="ECO:0000313" key="2">
    <source>
        <dbReference type="EMBL" id="SFD50208.1"/>
    </source>
</evidence>
<feature type="region of interest" description="Disordered" evidence="1">
    <location>
        <begin position="15"/>
        <end position="37"/>
    </location>
</feature>
<organism evidence="2 3">
    <name type="scientific">Roseivivax sediminis</name>
    <dbReference type="NCBI Taxonomy" id="936889"/>
    <lineage>
        <taxon>Bacteria</taxon>
        <taxon>Pseudomonadati</taxon>
        <taxon>Pseudomonadota</taxon>
        <taxon>Alphaproteobacteria</taxon>
        <taxon>Rhodobacterales</taxon>
        <taxon>Roseobacteraceae</taxon>
        <taxon>Roseivivax</taxon>
    </lineage>
</organism>
<proteinExistence type="predicted"/>
<name>A0A1I1SZK9_9RHOB</name>
<feature type="compositionally biased region" description="Basic and acidic residues" evidence="1">
    <location>
        <begin position="15"/>
        <end position="24"/>
    </location>
</feature>
<keyword evidence="3" id="KW-1185">Reference proteome</keyword>
<accession>A0A1I1SZK9</accession>
<gene>
    <name evidence="2" type="ORF">SAMN04515678_101344</name>
</gene>
<dbReference type="AlphaFoldDB" id="A0A1I1SZK9"/>
<evidence type="ECO:0000256" key="1">
    <source>
        <dbReference type="SAM" id="MobiDB-lite"/>
    </source>
</evidence>
<dbReference type="Proteomes" id="UP000325289">
    <property type="component" value="Unassembled WGS sequence"/>
</dbReference>
<dbReference type="EMBL" id="FOMS01000001">
    <property type="protein sequence ID" value="SFD50208.1"/>
    <property type="molecule type" value="Genomic_DNA"/>
</dbReference>
<sequence>MLSPVSALREDTALRATVGEDRNAPGHALPDQASPPRAARLALEGLKLRRHLEFHDRGEAERVELQEDIVPPAWAGAVHVGDTHD</sequence>
<protein>
    <submittedName>
        <fullName evidence="2">Uncharacterized protein</fullName>
    </submittedName>
</protein>